<evidence type="ECO:0000313" key="2">
    <source>
        <dbReference type="Proteomes" id="UP000790709"/>
    </source>
</evidence>
<sequence length="401" mass="42469">MVAVPSQSPSVTQKTPGRAAAVTWTIAEETTLISYLVDHKSEVGNGNVFKEPTYKRAADHINQMHPVVPPKIAKNFKSVRTKYTALRKLYYTVRELKGWSGTASGMAWSDENGGGCARDDPQFLGYCQSHKDAKSFYNKGFPHYNALDEILAGGNAKGDYQHRPSQSRKAAALDMDQLAIATDKIKVGSTSSLPPAVSPLAPLVWSTTPAPGDPSTIAPSAPSSFVNTNDDGESSSVVTSVSRGKRKFGAMEATSAPSSTVSSGKRSRPLSAAVQAQQEGAQALDRIASCVEKITQSTLVPDAPIIATSAPEPPAATIVPVATAIPIVPVAAAAASADPLQQAVSKISVMDFTLSEKADMAEHFINNPRAAIAFLQMDSLMAGSWIQKKLSQMSQGDIDIR</sequence>
<protein>
    <submittedName>
        <fullName evidence="1">Uncharacterized protein</fullName>
    </submittedName>
</protein>
<reference evidence="1" key="1">
    <citation type="journal article" date="2021" name="New Phytol.">
        <title>Evolutionary innovations through gain and loss of genes in the ectomycorrhizal Boletales.</title>
        <authorList>
            <person name="Wu G."/>
            <person name="Miyauchi S."/>
            <person name="Morin E."/>
            <person name="Kuo A."/>
            <person name="Drula E."/>
            <person name="Varga T."/>
            <person name="Kohler A."/>
            <person name="Feng B."/>
            <person name="Cao Y."/>
            <person name="Lipzen A."/>
            <person name="Daum C."/>
            <person name="Hundley H."/>
            <person name="Pangilinan J."/>
            <person name="Johnson J."/>
            <person name="Barry K."/>
            <person name="LaButti K."/>
            <person name="Ng V."/>
            <person name="Ahrendt S."/>
            <person name="Min B."/>
            <person name="Choi I.G."/>
            <person name="Park H."/>
            <person name="Plett J.M."/>
            <person name="Magnuson J."/>
            <person name="Spatafora J.W."/>
            <person name="Nagy L.G."/>
            <person name="Henrissat B."/>
            <person name="Grigoriev I.V."/>
            <person name="Yang Z.L."/>
            <person name="Xu J."/>
            <person name="Martin F.M."/>
        </authorList>
    </citation>
    <scope>NUCLEOTIDE SEQUENCE</scope>
    <source>
        <strain evidence="1">KUC20120723A-06</strain>
    </source>
</reference>
<comment type="caution">
    <text evidence="1">The sequence shown here is derived from an EMBL/GenBank/DDBJ whole genome shotgun (WGS) entry which is preliminary data.</text>
</comment>
<keyword evidence="2" id="KW-1185">Reference proteome</keyword>
<gene>
    <name evidence="1" type="ORF">BV22DRAFT_1052054</name>
</gene>
<evidence type="ECO:0000313" key="1">
    <source>
        <dbReference type="EMBL" id="KAH7917967.1"/>
    </source>
</evidence>
<name>A0ACB8AXE9_9AGAM</name>
<accession>A0ACB8AXE9</accession>
<dbReference type="Proteomes" id="UP000790709">
    <property type="component" value="Unassembled WGS sequence"/>
</dbReference>
<dbReference type="EMBL" id="MU266885">
    <property type="protein sequence ID" value="KAH7917967.1"/>
    <property type="molecule type" value="Genomic_DNA"/>
</dbReference>
<proteinExistence type="predicted"/>
<organism evidence="1 2">
    <name type="scientific">Leucogyrophana mollusca</name>
    <dbReference type="NCBI Taxonomy" id="85980"/>
    <lineage>
        <taxon>Eukaryota</taxon>
        <taxon>Fungi</taxon>
        <taxon>Dikarya</taxon>
        <taxon>Basidiomycota</taxon>
        <taxon>Agaricomycotina</taxon>
        <taxon>Agaricomycetes</taxon>
        <taxon>Agaricomycetidae</taxon>
        <taxon>Boletales</taxon>
        <taxon>Boletales incertae sedis</taxon>
        <taxon>Leucogyrophana</taxon>
    </lineage>
</organism>